<gene>
    <name evidence="1" type="ORF">KPSA1_01090</name>
    <name evidence="2" type="ORF">KPSA3_00918</name>
</gene>
<protein>
    <submittedName>
        <fullName evidence="1">Uncharacterized protein</fullName>
    </submittedName>
</protein>
<name>A0A2V0QQ08_PSESF</name>
<dbReference type="Proteomes" id="UP000247480">
    <property type="component" value="Unassembled WGS sequence"/>
</dbReference>
<evidence type="ECO:0000313" key="3">
    <source>
        <dbReference type="Proteomes" id="UP000247480"/>
    </source>
</evidence>
<dbReference type="Proteomes" id="UP000248291">
    <property type="component" value="Unassembled WGS sequence"/>
</dbReference>
<dbReference type="AlphaFoldDB" id="A0A2V0QQ08"/>
<dbReference type="EMBL" id="BGJZ01000049">
    <property type="protein sequence ID" value="GBH07730.1"/>
    <property type="molecule type" value="Genomic_DNA"/>
</dbReference>
<evidence type="ECO:0000313" key="1">
    <source>
        <dbReference type="EMBL" id="GBH07730.1"/>
    </source>
</evidence>
<proteinExistence type="predicted"/>
<reference evidence="1 3" key="1">
    <citation type="submission" date="2018-04" db="EMBL/GenBank/DDBJ databases">
        <title>Draft genome sequence of Pseudomonas syringae pv. actinidiae biovar 1 strains isolated from kiwifruit in Kagawa prefecture.</title>
        <authorList>
            <person name="Tabuchi M."/>
            <person name="Saito M."/>
            <person name="Fujiwara S."/>
            <person name="Sasa N."/>
            <person name="Akimitsu K."/>
            <person name="Gomi K."/>
            <person name="Konishi-Sugita S."/>
            <person name="Hamano K."/>
            <person name="Kataoka I."/>
        </authorList>
    </citation>
    <scope>NUCLEOTIDE SEQUENCE [LARGE SCALE GENOMIC DNA]</scope>
    <source>
        <strain evidence="1 3">MAFF212206</strain>
    </source>
</reference>
<dbReference type="EMBL" id="BGKA01000029">
    <property type="protein sequence ID" value="GBH15001.1"/>
    <property type="molecule type" value="Genomic_DNA"/>
</dbReference>
<accession>A0A2V0QQ08</accession>
<sequence length="37" mass="4250">MMLVNMVYSCNEWISELKVAYRHSISELTVAVSEKTS</sequence>
<comment type="caution">
    <text evidence="1">The sequence shown here is derived from an EMBL/GenBank/DDBJ whole genome shotgun (WGS) entry which is preliminary data.</text>
</comment>
<organism evidence="1 3">
    <name type="scientific">Pseudomonas syringae pv. actinidiae</name>
    <dbReference type="NCBI Taxonomy" id="103796"/>
    <lineage>
        <taxon>Bacteria</taxon>
        <taxon>Pseudomonadati</taxon>
        <taxon>Pseudomonadota</taxon>
        <taxon>Gammaproteobacteria</taxon>
        <taxon>Pseudomonadales</taxon>
        <taxon>Pseudomonadaceae</taxon>
        <taxon>Pseudomonas</taxon>
        <taxon>Pseudomonas syringae</taxon>
    </lineage>
</organism>
<evidence type="ECO:0000313" key="2">
    <source>
        <dbReference type="EMBL" id="GBH15001.1"/>
    </source>
</evidence>
<reference evidence="2 4" key="2">
    <citation type="submission" date="2018-04" db="EMBL/GenBank/DDBJ databases">
        <title>Draft genome sequence of Pseudomonas syringae pv. actinidiae biovar 3 strains isolated from kiwifruit in Kagawa prefecture.</title>
        <authorList>
            <person name="Tabuchi M."/>
            <person name="Saito M."/>
            <person name="Fujiwara S."/>
            <person name="Sasa N."/>
            <person name="Akimitsu K."/>
            <person name="Gomi K."/>
            <person name="Konishi-Sugita S."/>
            <person name="Hamano K."/>
            <person name="Kataoka I."/>
        </authorList>
    </citation>
    <scope>NUCLEOTIDE SEQUENCE [LARGE SCALE GENOMIC DNA]</scope>
    <source>
        <strain evidence="2 4">MAFF212211</strain>
    </source>
</reference>
<evidence type="ECO:0000313" key="4">
    <source>
        <dbReference type="Proteomes" id="UP000248291"/>
    </source>
</evidence>